<name>C7LY67_ACIFD</name>
<evidence type="ECO:0000313" key="2">
    <source>
        <dbReference type="Proteomes" id="UP000000771"/>
    </source>
</evidence>
<dbReference type="HOGENOM" id="CLU_1399844_0_0_11"/>
<dbReference type="EMBL" id="CP001631">
    <property type="protein sequence ID" value="ACU53675.1"/>
    <property type="molecule type" value="Genomic_DNA"/>
</dbReference>
<sequence>MAQLDPALTIDRWHTHEPGWSPRSDEVELLWLPLIGPTALALLRRLDALSEHGPALVRLDDLGASLGLRSHDTGLRSIVRAIERLATFELARVVERNRLEIRSPVPHLSARQRRALPASLRLVDAWHPSASEVANAQRREARLRQLTATLLGLGASEAEVSARLVRQGYTVEAVTRAVNEQRRRASVRTASASR</sequence>
<dbReference type="Proteomes" id="UP000000771">
    <property type="component" value="Chromosome"/>
</dbReference>
<keyword evidence="2" id="KW-1185">Reference proteome</keyword>
<dbReference type="RefSeq" id="WP_015798164.1">
    <property type="nucleotide sequence ID" value="NC_013124.1"/>
</dbReference>
<gene>
    <name evidence="1" type="ordered locus">Afer_0725</name>
</gene>
<dbReference type="eggNOG" id="ENOG5032E9A">
    <property type="taxonomic scope" value="Bacteria"/>
</dbReference>
<dbReference type="OrthoDB" id="5243758at2"/>
<protein>
    <submittedName>
        <fullName evidence="1">Uncharacterized protein</fullName>
    </submittedName>
</protein>
<accession>C7LY67</accession>
<evidence type="ECO:0000313" key="1">
    <source>
        <dbReference type="EMBL" id="ACU53675.1"/>
    </source>
</evidence>
<dbReference type="KEGG" id="afo:Afer_0725"/>
<dbReference type="AlphaFoldDB" id="C7LY67"/>
<reference evidence="1 2" key="1">
    <citation type="journal article" date="2009" name="Stand. Genomic Sci.">
        <title>Complete genome sequence of Acidimicrobium ferrooxidans type strain (ICP).</title>
        <authorList>
            <person name="Clum A."/>
            <person name="Nolan M."/>
            <person name="Lang E."/>
            <person name="Glavina Del Rio T."/>
            <person name="Tice H."/>
            <person name="Copeland A."/>
            <person name="Cheng J.F."/>
            <person name="Lucas S."/>
            <person name="Chen F."/>
            <person name="Bruce D."/>
            <person name="Goodwin L."/>
            <person name="Pitluck S."/>
            <person name="Ivanova N."/>
            <person name="Mavrommatis K."/>
            <person name="Mikhailova N."/>
            <person name="Pati A."/>
            <person name="Chen A."/>
            <person name="Palaniappan K."/>
            <person name="Goker M."/>
            <person name="Spring S."/>
            <person name="Land M."/>
            <person name="Hauser L."/>
            <person name="Chang Y.J."/>
            <person name="Jeffries C.C."/>
            <person name="Chain P."/>
            <person name="Bristow J."/>
            <person name="Eisen J.A."/>
            <person name="Markowitz V."/>
            <person name="Hugenholtz P."/>
            <person name="Kyrpides N.C."/>
            <person name="Klenk H.P."/>
            <person name="Lapidus A."/>
        </authorList>
    </citation>
    <scope>NUCLEOTIDE SEQUENCE [LARGE SCALE GENOMIC DNA]</scope>
    <source>
        <strain evidence="2">DSM 10331 / JCM 15462 / NBRC 103882 / ICP</strain>
    </source>
</reference>
<proteinExistence type="predicted"/>
<organism evidence="1 2">
    <name type="scientific">Acidimicrobium ferrooxidans (strain DSM 10331 / JCM 15462 / NBRC 103882 / ICP)</name>
    <dbReference type="NCBI Taxonomy" id="525909"/>
    <lineage>
        <taxon>Bacteria</taxon>
        <taxon>Bacillati</taxon>
        <taxon>Actinomycetota</taxon>
        <taxon>Acidimicrobiia</taxon>
        <taxon>Acidimicrobiales</taxon>
        <taxon>Acidimicrobiaceae</taxon>
        <taxon>Acidimicrobium</taxon>
    </lineage>
</organism>